<evidence type="ECO:0000313" key="1">
    <source>
        <dbReference type="EMBL" id="XRI74511.1"/>
    </source>
</evidence>
<dbReference type="EMBL" id="CP127526">
    <property type="protein sequence ID" value="XRI74511.1"/>
    <property type="molecule type" value="Genomic_DNA"/>
</dbReference>
<proteinExistence type="predicted"/>
<organism evidence="1 2">
    <name type="scientific">Acidithiobacillus montserratensis</name>
    <dbReference type="NCBI Taxonomy" id="2729135"/>
    <lineage>
        <taxon>Bacteria</taxon>
        <taxon>Pseudomonadati</taxon>
        <taxon>Pseudomonadota</taxon>
        <taxon>Acidithiobacillia</taxon>
        <taxon>Acidithiobacillales</taxon>
        <taxon>Acidithiobacillaceae</taxon>
        <taxon>Acidithiobacillus</taxon>
    </lineage>
</organism>
<gene>
    <name evidence="1" type="ORF">HHS34_004770</name>
</gene>
<sequence>MSQERLRPKRLFTDEQHLISLKHFSCRNMEGDLDEIFQARKEVLREAGWRKMRETGANSL</sequence>
<reference evidence="1 2" key="1">
    <citation type="journal article" date="2021" name="ISME J.">
        <title>Genomic evolution of the class Acidithiobacillia: deep-branching Proteobacteria living in extreme acidic conditions.</title>
        <authorList>
            <person name="Moya-Beltran A."/>
            <person name="Beard S."/>
            <person name="Rojas-Villalobos C."/>
            <person name="Issotta F."/>
            <person name="Gallardo Y."/>
            <person name="Ulloa R."/>
            <person name="Giaveno A."/>
            <person name="Degli Esposti M."/>
            <person name="Johnson D.B."/>
            <person name="Quatrini R."/>
        </authorList>
    </citation>
    <scope>NUCLEOTIDE SEQUENCE [LARGE SCALE GENOMIC DNA]</scope>
    <source>
        <strain evidence="1 2">GG1-14</strain>
    </source>
</reference>
<protein>
    <submittedName>
        <fullName evidence="1">Uncharacterized protein</fullName>
    </submittedName>
</protein>
<name>A0ACD5HJ40_9PROT</name>
<keyword evidence="2" id="KW-1185">Reference proteome</keyword>
<evidence type="ECO:0000313" key="2">
    <source>
        <dbReference type="Proteomes" id="UP001195965"/>
    </source>
</evidence>
<accession>A0ACD5HJ40</accession>
<dbReference type="Proteomes" id="UP001195965">
    <property type="component" value="Chromosome"/>
</dbReference>